<dbReference type="EMBL" id="CP012275">
    <property type="protein sequence ID" value="AMV62847.1"/>
    <property type="molecule type" value="Genomic_DNA"/>
</dbReference>
<dbReference type="AlphaFoldDB" id="A0A143AE33"/>
<keyword evidence="8" id="KW-0614">Plasmid</keyword>
<geneLocation type="plasmid" evidence="8">
    <name>pL21533-1</name>
</geneLocation>
<dbReference type="EMBL" id="CP012288">
    <property type="protein sequence ID" value="AMV68036.1"/>
    <property type="molecule type" value="Genomic_DNA"/>
</dbReference>
<dbReference type="KEGG" id="pdm:ADU72_0617"/>
<dbReference type="KEGG" id="pdm:ADU72_1597"/>
<dbReference type="EMBL" id="CP012275">
    <property type="protein sequence ID" value="AMV63119.1"/>
    <property type="molecule type" value="Genomic_DNA"/>
</dbReference>
<evidence type="ECO:0000313" key="7">
    <source>
        <dbReference type="EMBL" id="AMV63501.1"/>
    </source>
</evidence>
<dbReference type="EMBL" id="CP012276">
    <property type="protein sequence ID" value="AMV63729.1"/>
    <property type="molecule type" value="Genomic_DNA"/>
</dbReference>
<dbReference type="Proteomes" id="UP000076405">
    <property type="component" value="Plasmid pL21533-1"/>
</dbReference>
<dbReference type="KEGG" id="pdm:ADU72_0949"/>
<dbReference type="KEGG" id="pdm:ADU72_1054"/>
<protein>
    <submittedName>
        <fullName evidence="6">Uncharacterized protein</fullName>
    </submittedName>
</protein>
<evidence type="ECO:0000313" key="17">
    <source>
        <dbReference type="Proteomes" id="UP000076405"/>
    </source>
</evidence>
<dbReference type="KEGG" id="pdm:ADU72_2115"/>
<dbReference type="Proteomes" id="UP000076244">
    <property type="component" value="Chromosome"/>
</dbReference>
<sequence length="51" mass="5934">MPNKLKSDTTRSHDGKANGEMVRKLAFLPGETCITRFRQEERYVPQRQALQ</sequence>
<evidence type="ECO:0000313" key="2">
    <source>
        <dbReference type="EMBL" id="AMV62599.1"/>
    </source>
</evidence>
<dbReference type="EMBL" id="CP012275">
    <property type="protein sequence ID" value="AMV62599.1"/>
    <property type="molecule type" value="Genomic_DNA"/>
</dbReference>
<evidence type="ECO:0000313" key="14">
    <source>
        <dbReference type="EMBL" id="AMV67522.1"/>
    </source>
</evidence>
<evidence type="ECO:0000313" key="15">
    <source>
        <dbReference type="EMBL" id="AMV68036.1"/>
    </source>
</evidence>
<dbReference type="EMBL" id="CP012275">
    <property type="protein sequence ID" value="AMV62111.1"/>
    <property type="molecule type" value="Genomic_DNA"/>
</dbReference>
<dbReference type="KEGG" id="pdm:ADU72_1455"/>
<evidence type="ECO:0000313" key="11">
    <source>
        <dbReference type="EMBL" id="AMV66989.1"/>
    </source>
</evidence>
<organism evidence="6 17">
    <name type="scientific">Pediococcus damnosus</name>
    <dbReference type="NCBI Taxonomy" id="51663"/>
    <lineage>
        <taxon>Bacteria</taxon>
        <taxon>Bacillati</taxon>
        <taxon>Bacillota</taxon>
        <taxon>Bacilli</taxon>
        <taxon>Lactobacillales</taxon>
        <taxon>Lactobacillaceae</taxon>
        <taxon>Pediococcus</taxon>
    </lineage>
</organism>
<proteinExistence type="predicted"/>
<evidence type="ECO:0000313" key="4">
    <source>
        <dbReference type="EMBL" id="AMV62847.1"/>
    </source>
</evidence>
<evidence type="ECO:0000313" key="16">
    <source>
        <dbReference type="Proteomes" id="UP000076244"/>
    </source>
</evidence>
<reference evidence="16 17" key="1">
    <citation type="journal article" date="2016" name="PLoS ONE">
        <title>The Identification of Novel Diagnostic Marker Genes for the Detection of Beer Spoiling Pediococcus damnosus Strains Using the BlAst Diagnostic Gene findEr.</title>
        <authorList>
            <person name="Behr J."/>
            <person name="Geissler A.J."/>
            <person name="Schmid J."/>
            <person name="Zehe A."/>
            <person name="Vogel R.F."/>
        </authorList>
    </citation>
    <scope>NUCLEOTIDE SEQUENCE [LARGE SCALE GENOMIC DNA]</scope>
    <source>
        <strain evidence="6 17">TMW 2.1533</strain>
        <strain evidence="9 16">TMW 2.1535</strain>
        <plasmid evidence="17">pl21533-1</plasmid>
        <plasmid evidence="8">pL21533-1</plasmid>
    </source>
</reference>
<dbReference type="EMBL" id="CP012288">
    <property type="protein sequence ID" value="AMV67522.1"/>
    <property type="molecule type" value="Genomic_DNA"/>
</dbReference>
<dbReference type="EMBL" id="CP012275">
    <property type="protein sequence ID" value="AMV63215.1"/>
    <property type="molecule type" value="Genomic_DNA"/>
</dbReference>
<dbReference type="EMBL" id="CP012288">
    <property type="protein sequence ID" value="AMV66989.1"/>
    <property type="molecule type" value="Genomic_DNA"/>
</dbReference>
<name>A0A143AE33_9LACO</name>
<dbReference type="Proteomes" id="UP000076405">
    <property type="component" value="Chromosome"/>
</dbReference>
<evidence type="ECO:0000313" key="3">
    <source>
        <dbReference type="EMBL" id="AMV62731.1"/>
    </source>
</evidence>
<accession>A0A143AE33</accession>
<dbReference type="EMBL" id="CP012288">
    <property type="protein sequence ID" value="AMV67268.1"/>
    <property type="molecule type" value="Genomic_DNA"/>
</dbReference>
<dbReference type="EMBL" id="CP012275">
    <property type="protein sequence ID" value="AMV63501.1"/>
    <property type="molecule type" value="Genomic_DNA"/>
</dbReference>
<geneLocation type="plasmid" evidence="17">
    <name>pl21533-1</name>
</geneLocation>
<gene>
    <name evidence="8" type="ORF">ADU70_0205</name>
    <name evidence="1" type="ORF">ADU70_0611</name>
    <name evidence="2" type="ORF">ADU70_1105</name>
    <name evidence="3" type="ORF">ADU70_1241</name>
    <name evidence="4" type="ORF">ADU70_1361</name>
    <name evidence="5" type="ORF">ADU70_1641</name>
    <name evidence="6" type="ORF">ADU70_1745</name>
    <name evidence="7" type="ORF">ADU70_2035</name>
    <name evidence="9" type="ORF">ADU72_0617</name>
    <name evidence="10" type="ORF">ADU72_0949</name>
    <name evidence="11" type="ORF">ADU72_1054</name>
    <name evidence="12" type="ORF">ADU72_1337</name>
    <name evidence="13" type="ORF">ADU72_1455</name>
    <name evidence="14" type="ORF">ADU72_1597</name>
    <name evidence="15" type="ORF">ADU72_2115</name>
</gene>
<dbReference type="EMBL" id="CP012288">
    <property type="protein sequence ID" value="AMV67384.1"/>
    <property type="molecule type" value="Genomic_DNA"/>
</dbReference>
<evidence type="ECO:0000313" key="10">
    <source>
        <dbReference type="EMBL" id="AMV66890.1"/>
    </source>
</evidence>
<evidence type="ECO:0000313" key="13">
    <source>
        <dbReference type="EMBL" id="AMV67384.1"/>
    </source>
</evidence>
<evidence type="ECO:0000313" key="5">
    <source>
        <dbReference type="EMBL" id="AMV63119.1"/>
    </source>
</evidence>
<evidence type="ECO:0000313" key="9">
    <source>
        <dbReference type="EMBL" id="AMV66562.1"/>
    </source>
</evidence>
<evidence type="ECO:0000313" key="12">
    <source>
        <dbReference type="EMBL" id="AMV67268.1"/>
    </source>
</evidence>
<evidence type="ECO:0000313" key="8">
    <source>
        <dbReference type="EMBL" id="AMV63729.1"/>
    </source>
</evidence>
<dbReference type="KEGG" id="pdm:ADU72_1337"/>
<dbReference type="EMBL" id="CP012275">
    <property type="protein sequence ID" value="AMV62731.1"/>
    <property type="molecule type" value="Genomic_DNA"/>
</dbReference>
<keyword evidence="16" id="KW-1185">Reference proteome</keyword>
<evidence type="ECO:0000313" key="6">
    <source>
        <dbReference type="EMBL" id="AMV63215.1"/>
    </source>
</evidence>
<evidence type="ECO:0000313" key="1">
    <source>
        <dbReference type="EMBL" id="AMV62111.1"/>
    </source>
</evidence>
<dbReference type="EMBL" id="CP012288">
    <property type="protein sequence ID" value="AMV66562.1"/>
    <property type="molecule type" value="Genomic_DNA"/>
</dbReference>
<dbReference type="EMBL" id="CP012288">
    <property type="protein sequence ID" value="AMV66890.1"/>
    <property type="molecule type" value="Genomic_DNA"/>
</dbReference>